<evidence type="ECO:0000313" key="3">
    <source>
        <dbReference type="Proteomes" id="UP000322791"/>
    </source>
</evidence>
<dbReference type="GO" id="GO:0005886">
    <property type="term" value="C:plasma membrane"/>
    <property type="evidence" value="ECO:0007669"/>
    <property type="project" value="TreeGrafter"/>
</dbReference>
<dbReference type="RefSeq" id="WP_149069887.1">
    <property type="nucleotide sequence ID" value="NZ_VTHL01000003.1"/>
</dbReference>
<dbReference type="InterPro" id="IPR007822">
    <property type="entry name" value="LANC-like"/>
</dbReference>
<dbReference type="PANTHER" id="PTHR12736">
    <property type="entry name" value="LANC-LIKE PROTEIN"/>
    <property type="match status" value="1"/>
</dbReference>
<dbReference type="PRINTS" id="PR01950">
    <property type="entry name" value="LANCSUPER"/>
</dbReference>
<dbReference type="Proteomes" id="UP000322791">
    <property type="component" value="Unassembled WGS sequence"/>
</dbReference>
<reference evidence="2 3" key="1">
    <citation type="submission" date="2019-08" db="EMBL/GenBank/DDBJ databases">
        <authorList>
            <person name="Seo M.-J."/>
        </authorList>
    </citation>
    <scope>NUCLEOTIDE SEQUENCE [LARGE SCALE GENOMIC DNA]</scope>
    <source>
        <strain evidence="2 3">KIGAM108</strain>
    </source>
</reference>
<feature type="binding site" evidence="1">
    <location>
        <position position="315"/>
    </location>
    <ligand>
        <name>Zn(2+)</name>
        <dbReference type="ChEBI" id="CHEBI:29105"/>
    </ligand>
</feature>
<accession>A0A5D6VCM6</accession>
<dbReference type="GO" id="GO:0031179">
    <property type="term" value="P:peptide modification"/>
    <property type="evidence" value="ECO:0007669"/>
    <property type="project" value="InterPro"/>
</dbReference>
<feature type="binding site" evidence="1">
    <location>
        <position position="316"/>
    </location>
    <ligand>
        <name>Zn(2+)</name>
        <dbReference type="ChEBI" id="CHEBI:29105"/>
    </ligand>
</feature>
<dbReference type="SUPFAM" id="SSF158745">
    <property type="entry name" value="LanC-like"/>
    <property type="match status" value="1"/>
</dbReference>
<feature type="binding site" evidence="1">
    <location>
        <position position="258"/>
    </location>
    <ligand>
        <name>Zn(2+)</name>
        <dbReference type="ChEBI" id="CHEBI:29105"/>
    </ligand>
</feature>
<keyword evidence="3" id="KW-1185">Reference proteome</keyword>
<keyword evidence="1" id="KW-0862">Zinc</keyword>
<evidence type="ECO:0000256" key="1">
    <source>
        <dbReference type="PIRSR" id="PIRSR607822-1"/>
    </source>
</evidence>
<dbReference type="Gene3D" id="1.50.10.20">
    <property type="match status" value="1"/>
</dbReference>
<keyword evidence="1" id="KW-0479">Metal-binding</keyword>
<dbReference type="GO" id="GO:0046872">
    <property type="term" value="F:metal ion binding"/>
    <property type="evidence" value="ECO:0007669"/>
    <property type="project" value="UniProtKB-KW"/>
</dbReference>
<gene>
    <name evidence="2" type="ORF">FY528_04970</name>
</gene>
<dbReference type="SMART" id="SM01260">
    <property type="entry name" value="LANC_like"/>
    <property type="match status" value="1"/>
</dbReference>
<dbReference type="PRINTS" id="PR01955">
    <property type="entry name" value="LANCFRANKIA"/>
</dbReference>
<dbReference type="PANTHER" id="PTHR12736:SF7">
    <property type="entry name" value="LANC-LIKE PROTEIN 3"/>
    <property type="match status" value="1"/>
</dbReference>
<organism evidence="2 3">
    <name type="scientific">Hymenobacter lutimineralis</name>
    <dbReference type="NCBI Taxonomy" id="2606448"/>
    <lineage>
        <taxon>Bacteria</taxon>
        <taxon>Pseudomonadati</taxon>
        <taxon>Bacteroidota</taxon>
        <taxon>Cytophagia</taxon>
        <taxon>Cytophagales</taxon>
        <taxon>Hymenobacteraceae</taxon>
        <taxon>Hymenobacter</taxon>
    </lineage>
</organism>
<proteinExistence type="predicted"/>
<comment type="caution">
    <text evidence="2">The sequence shown here is derived from an EMBL/GenBank/DDBJ whole genome shotgun (WGS) entry which is preliminary data.</text>
</comment>
<dbReference type="Pfam" id="PF05147">
    <property type="entry name" value="LANC_like"/>
    <property type="match status" value="1"/>
</dbReference>
<protein>
    <submittedName>
        <fullName evidence="2">Lanthionine synthetase C family protein</fullName>
    </submittedName>
</protein>
<name>A0A5D6VCM6_9BACT</name>
<dbReference type="CDD" id="cd04793">
    <property type="entry name" value="LanC"/>
    <property type="match status" value="1"/>
</dbReference>
<evidence type="ECO:0000313" key="2">
    <source>
        <dbReference type="EMBL" id="TYZ12649.1"/>
    </source>
</evidence>
<dbReference type="AlphaFoldDB" id="A0A5D6VCM6"/>
<dbReference type="InterPro" id="IPR033889">
    <property type="entry name" value="LanC"/>
</dbReference>
<dbReference type="EMBL" id="VTHL01000003">
    <property type="protein sequence ID" value="TYZ12649.1"/>
    <property type="molecule type" value="Genomic_DNA"/>
</dbReference>
<sequence length="411" mass="45532">MSFSSATAQIDTNLASIATFLARNPEQHLPNLMQGNAGIALFYAYLYLYQQNEVHLEQCICHLETGLQATNNSDQTAFLATGFTGVSWVIAHLMKQGLLDEEVADIINDVRPLVIASLNSFYLQRDYDLFYGFMGTSLFLLEDSQENHRDLQQALLSRLEAFALPMHQGVAWNSAQSQNTEDKPEIRFNLGLAHGSPGIILYLLSLHQQGVEPERCHKLLEQALIFLLTQELAEGPSLFPTIIGLDAVAPGYSRLAWCYGDLGIAYMLLRTGDYFDNDNWRQKGLHIALRAAARDVSSAGVDSSDDSRYLDTGFCHGTAGIAFLFQRLFELTGNAALGQRAQEWLALTLEYLPVQVAALNNILLHKPFEPSGPELARHYGLLEGLAGTGLVLTAFANPAKTEWSRLFLLHP</sequence>